<name>A0A075JBZ2_9MICO</name>
<evidence type="ECO:0000313" key="1">
    <source>
        <dbReference type="EMBL" id="AIF39786.1"/>
    </source>
</evidence>
<sequence>MITALIFTLGGCSQDKPPEPVSIGKAAQSDTEAAKACTSLLGDGTGVAKDLMWSRAEPAQLSVKAYADTSTEGVFTCTVEDKADTGTHASLRFANTITALNDRINSVSYHDSETETHVAATNTEQGVGVVAGEIPTQATEALQKTLDTMAGRLRR</sequence>
<keyword evidence="2" id="KW-1185">Reference proteome</keyword>
<evidence type="ECO:0000313" key="2">
    <source>
        <dbReference type="Proteomes" id="UP000027986"/>
    </source>
</evidence>
<accession>A0A075JBZ2</accession>
<protein>
    <submittedName>
        <fullName evidence="1">Uncharacterized protein</fullName>
    </submittedName>
</protein>
<reference evidence="1 2" key="1">
    <citation type="submission" date="2014-07" db="EMBL/GenBank/DDBJ databases">
        <title>Genome Sequencing of Dermacoccus nishinomiyaensis.</title>
        <authorList>
            <person name="Hong K.W."/>
            <person name="Chan K.G."/>
        </authorList>
    </citation>
    <scope>NUCLEOTIDE SEQUENCE [LARGE SCALE GENOMIC DNA]</scope>
    <source>
        <strain evidence="1 2">M25</strain>
    </source>
</reference>
<dbReference type="Proteomes" id="UP000027986">
    <property type="component" value="Chromosome"/>
</dbReference>
<organism evidence="1 2">
    <name type="scientific">Dermacoccus nishinomiyaensis</name>
    <dbReference type="NCBI Taxonomy" id="1274"/>
    <lineage>
        <taxon>Bacteria</taxon>
        <taxon>Bacillati</taxon>
        <taxon>Actinomycetota</taxon>
        <taxon>Actinomycetes</taxon>
        <taxon>Micrococcales</taxon>
        <taxon>Dermacoccaceae</taxon>
        <taxon>Dermacoccus</taxon>
    </lineage>
</organism>
<dbReference type="AlphaFoldDB" id="A0A075JBZ2"/>
<gene>
    <name evidence="1" type="ORF">HX89_00870</name>
</gene>
<dbReference type="KEGG" id="dni:HX89_00870"/>
<dbReference type="HOGENOM" id="CLU_1692624_0_0_11"/>
<proteinExistence type="predicted"/>
<dbReference type="EMBL" id="CP008889">
    <property type="protein sequence ID" value="AIF39786.1"/>
    <property type="molecule type" value="Genomic_DNA"/>
</dbReference>